<proteinExistence type="inferred from homology"/>
<gene>
    <name evidence="2" type="ORF">ABR63_00550</name>
</gene>
<dbReference type="Pfam" id="PF02583">
    <property type="entry name" value="Trns_repr_metal"/>
    <property type="match status" value="1"/>
</dbReference>
<protein>
    <recommendedName>
        <fullName evidence="4">Transcriptional regulator</fullName>
    </recommendedName>
</protein>
<dbReference type="PANTHER" id="PTHR33677:SF3">
    <property type="entry name" value="COPPER-SENSING TRANSCRIPTIONAL REPRESSOR RICR"/>
    <property type="match status" value="1"/>
</dbReference>
<evidence type="ECO:0000313" key="2">
    <source>
        <dbReference type="EMBL" id="KRO38718.1"/>
    </source>
</evidence>
<dbReference type="PANTHER" id="PTHR33677">
    <property type="entry name" value="TRANSCRIPTIONAL REPRESSOR FRMR-RELATED"/>
    <property type="match status" value="1"/>
</dbReference>
<dbReference type="InterPro" id="IPR038390">
    <property type="entry name" value="Metal_Tscrpt_repr_sf"/>
</dbReference>
<dbReference type="AlphaFoldDB" id="A0A0R2PLC4"/>
<dbReference type="Gene3D" id="1.20.58.1000">
    <property type="entry name" value="Metal-sensitive repressor, helix protomer"/>
    <property type="match status" value="1"/>
</dbReference>
<evidence type="ECO:0000313" key="3">
    <source>
        <dbReference type="Proteomes" id="UP000050874"/>
    </source>
</evidence>
<evidence type="ECO:0008006" key="4">
    <source>
        <dbReference type="Google" id="ProtNLM"/>
    </source>
</evidence>
<reference evidence="3" key="1">
    <citation type="submission" date="2015-10" db="EMBL/GenBank/DDBJ databases">
        <title>Metagenome-Assembled Genomes uncover a global brackish microbiome.</title>
        <authorList>
            <person name="Hugerth L.W."/>
            <person name="Larsson J."/>
            <person name="Alneberg J."/>
            <person name="Lindh M.V."/>
            <person name="Legrand C."/>
            <person name="Pinhassi J."/>
            <person name="Andersson A."/>
        </authorList>
    </citation>
    <scope>NUCLEOTIDE SEQUENCE [LARGE SCALE GENOMIC DNA]</scope>
</reference>
<dbReference type="GO" id="GO:0046872">
    <property type="term" value="F:metal ion binding"/>
    <property type="evidence" value="ECO:0007669"/>
    <property type="project" value="InterPro"/>
</dbReference>
<evidence type="ECO:0000256" key="1">
    <source>
        <dbReference type="ARBA" id="ARBA00005260"/>
    </source>
</evidence>
<dbReference type="CDD" id="cd10148">
    <property type="entry name" value="CsoR-like_DUF156"/>
    <property type="match status" value="1"/>
</dbReference>
<dbReference type="InterPro" id="IPR003735">
    <property type="entry name" value="Metal_Tscrpt_repr"/>
</dbReference>
<name>A0A0R2PLC4_9GAMM</name>
<dbReference type="GO" id="GO:0003677">
    <property type="term" value="F:DNA binding"/>
    <property type="evidence" value="ECO:0007669"/>
    <property type="project" value="InterPro"/>
</dbReference>
<dbReference type="GO" id="GO:0045892">
    <property type="term" value="P:negative regulation of DNA-templated transcription"/>
    <property type="evidence" value="ECO:0007669"/>
    <property type="project" value="UniProtKB-ARBA"/>
</dbReference>
<organism evidence="2 3">
    <name type="scientific">SAR86 cluster bacterium BACL1 MAG-120920-bin57</name>
    <dbReference type="NCBI Taxonomy" id="1655571"/>
    <lineage>
        <taxon>Bacteria</taxon>
        <taxon>Pseudomonadati</taxon>
        <taxon>Pseudomonadota</taxon>
        <taxon>Gammaproteobacteria</taxon>
        <taxon>SAR86 cluster</taxon>
    </lineage>
</organism>
<comment type="similarity">
    <text evidence="1">Belongs to the FrmR/RcnR family.</text>
</comment>
<sequence length="86" mass="9806">MKHATHKDQLINLKKIEGQVRGLQAMIEEEKYCVDILNQVKAVKNALVSVEGKILKTHLRACIRDSLAEENLVDSKIEEIVNLLKR</sequence>
<dbReference type="Proteomes" id="UP000050874">
    <property type="component" value="Unassembled WGS sequence"/>
</dbReference>
<comment type="caution">
    <text evidence="2">The sequence shown here is derived from an EMBL/GenBank/DDBJ whole genome shotgun (WGS) entry which is preliminary data.</text>
</comment>
<dbReference type="EMBL" id="LIAV01000302">
    <property type="protein sequence ID" value="KRO38718.1"/>
    <property type="molecule type" value="Genomic_DNA"/>
</dbReference>
<accession>A0A0R2PLC4</accession>